<proteinExistence type="inferred from homology"/>
<evidence type="ECO:0000256" key="3">
    <source>
        <dbReference type="ARBA" id="ARBA00037932"/>
    </source>
</evidence>
<keyword evidence="6" id="KW-0689">Ribosomal protein</keyword>
<comment type="caution">
    <text evidence="6">The sequence shown here is derived from an EMBL/GenBank/DDBJ whole genome shotgun (WGS) entry which is preliminary data.</text>
</comment>
<dbReference type="GO" id="GO:0016279">
    <property type="term" value="F:protein-lysine N-methyltransferase activity"/>
    <property type="evidence" value="ECO:0007669"/>
    <property type="project" value="TreeGrafter"/>
</dbReference>
<dbReference type="EMBL" id="ASHM01047065">
    <property type="protein sequence ID" value="PNX84726.1"/>
    <property type="molecule type" value="Genomic_DNA"/>
</dbReference>
<name>A0A2K3M1P9_TRIPR</name>
<protein>
    <recommendedName>
        <fullName evidence="5">ETFB lysine methyltransferase</fullName>
    </recommendedName>
    <alternativeName>
        <fullName evidence="4">Protein N-lysine methyltransferase METTL20</fullName>
    </alternativeName>
</protein>
<reference evidence="6 7" key="2">
    <citation type="journal article" date="2017" name="Front. Plant Sci.">
        <title>Gene Classification and Mining of Molecular Markers Useful in Red Clover (Trifolium pratense) Breeding.</title>
        <authorList>
            <person name="Istvanek J."/>
            <person name="Dluhosova J."/>
            <person name="Dluhos P."/>
            <person name="Patkova L."/>
            <person name="Nedelnik J."/>
            <person name="Repkova J."/>
        </authorList>
    </citation>
    <scope>NUCLEOTIDE SEQUENCE [LARGE SCALE GENOMIC DNA]</scope>
    <source>
        <strain evidence="7">cv. Tatra</strain>
        <tissue evidence="6">Young leaves</tissue>
    </source>
</reference>
<dbReference type="GO" id="GO:0005840">
    <property type="term" value="C:ribosome"/>
    <property type="evidence" value="ECO:0007669"/>
    <property type="project" value="UniProtKB-KW"/>
</dbReference>
<organism evidence="6 7">
    <name type="scientific">Trifolium pratense</name>
    <name type="common">Red clover</name>
    <dbReference type="NCBI Taxonomy" id="57577"/>
    <lineage>
        <taxon>Eukaryota</taxon>
        <taxon>Viridiplantae</taxon>
        <taxon>Streptophyta</taxon>
        <taxon>Embryophyta</taxon>
        <taxon>Tracheophyta</taxon>
        <taxon>Spermatophyta</taxon>
        <taxon>Magnoliopsida</taxon>
        <taxon>eudicotyledons</taxon>
        <taxon>Gunneridae</taxon>
        <taxon>Pentapetalae</taxon>
        <taxon>rosids</taxon>
        <taxon>fabids</taxon>
        <taxon>Fabales</taxon>
        <taxon>Fabaceae</taxon>
        <taxon>Papilionoideae</taxon>
        <taxon>50 kb inversion clade</taxon>
        <taxon>NPAAA clade</taxon>
        <taxon>Hologalegina</taxon>
        <taxon>IRL clade</taxon>
        <taxon>Trifolieae</taxon>
        <taxon>Trifolium</taxon>
    </lineage>
</organism>
<dbReference type="Pfam" id="PF06325">
    <property type="entry name" value="PrmA"/>
    <property type="match status" value="1"/>
</dbReference>
<keyword evidence="2 6" id="KW-0808">Transferase</keyword>
<dbReference type="GO" id="GO:0005739">
    <property type="term" value="C:mitochondrion"/>
    <property type="evidence" value="ECO:0007669"/>
    <property type="project" value="TreeGrafter"/>
</dbReference>
<evidence type="ECO:0000256" key="1">
    <source>
        <dbReference type="ARBA" id="ARBA00022603"/>
    </source>
</evidence>
<dbReference type="PANTHER" id="PTHR43648:SF1">
    <property type="entry name" value="ELECTRON TRANSFER FLAVOPROTEIN BETA SUBUNIT LYSINE METHYLTRANSFERASE"/>
    <property type="match status" value="1"/>
</dbReference>
<dbReference type="Gene3D" id="3.40.50.150">
    <property type="entry name" value="Vaccinia Virus protein VP39"/>
    <property type="match status" value="1"/>
</dbReference>
<dbReference type="InterPro" id="IPR029063">
    <property type="entry name" value="SAM-dependent_MTases_sf"/>
</dbReference>
<keyword evidence="1 6" id="KW-0489">Methyltransferase</keyword>
<dbReference type="InterPro" id="IPR050078">
    <property type="entry name" value="Ribosomal_L11_MeTrfase_PrmA"/>
</dbReference>
<comment type="similarity">
    <text evidence="3">Belongs to the methyltransferase superfamily. ETFBKMT family.</text>
</comment>
<gene>
    <name evidence="6" type="ORF">L195_g040789</name>
</gene>
<dbReference type="GO" id="GO:0032259">
    <property type="term" value="P:methylation"/>
    <property type="evidence" value="ECO:0007669"/>
    <property type="project" value="UniProtKB-KW"/>
</dbReference>
<evidence type="ECO:0000313" key="6">
    <source>
        <dbReference type="EMBL" id="PNX84726.1"/>
    </source>
</evidence>
<evidence type="ECO:0000256" key="5">
    <source>
        <dbReference type="ARBA" id="ARBA00042266"/>
    </source>
</evidence>
<evidence type="ECO:0000256" key="4">
    <source>
        <dbReference type="ARBA" id="ARBA00041867"/>
    </source>
</evidence>
<dbReference type="PANTHER" id="PTHR43648">
    <property type="entry name" value="ELECTRON TRANSFER FLAVOPROTEIN BETA SUBUNIT LYSINE METHYLTRANSFERASE"/>
    <property type="match status" value="1"/>
</dbReference>
<reference evidence="6 7" key="1">
    <citation type="journal article" date="2014" name="Am. J. Bot.">
        <title>Genome assembly and annotation for red clover (Trifolium pratense; Fabaceae).</title>
        <authorList>
            <person name="Istvanek J."/>
            <person name="Jaros M."/>
            <person name="Krenek A."/>
            <person name="Repkova J."/>
        </authorList>
    </citation>
    <scope>NUCLEOTIDE SEQUENCE [LARGE SCALE GENOMIC DNA]</scope>
    <source>
        <strain evidence="7">cv. Tatra</strain>
        <tissue evidence="6">Young leaves</tissue>
    </source>
</reference>
<accession>A0A2K3M1P9</accession>
<keyword evidence="6" id="KW-0687">Ribonucleoprotein</keyword>
<dbReference type="AlphaFoldDB" id="A0A2K3M1P9"/>
<dbReference type="STRING" id="57577.A0A2K3M1P9"/>
<evidence type="ECO:0000313" key="7">
    <source>
        <dbReference type="Proteomes" id="UP000236291"/>
    </source>
</evidence>
<evidence type="ECO:0000256" key="2">
    <source>
        <dbReference type="ARBA" id="ARBA00022679"/>
    </source>
</evidence>
<feature type="non-terminal residue" evidence="6">
    <location>
        <position position="195"/>
    </location>
</feature>
<dbReference type="Proteomes" id="UP000236291">
    <property type="component" value="Unassembled WGS sequence"/>
</dbReference>
<sequence>MQLQLIASENTLSSEGDQTSGVVEGENTLDIQTFTDKDKYDVVIANLLLNPLLDNADQIISCAKPGAVIGLSGILSEQVHYIIERYSPFLESIEVSKMDDWACVSGRKTRNLDADTFPRQPQSYFVCWESRMYKSCFKFMTSTCLRLVNSSSHLIFSVLKSSTPAPPPLNPSASSINLALTTQPLTNSKKLGNGL</sequence>
<dbReference type="ExpressionAtlas" id="A0A2K3M1P9">
    <property type="expression patterns" value="baseline"/>
</dbReference>